<keyword evidence="4" id="KW-0560">Oxidoreductase</keyword>
<comment type="pathway">
    <text evidence="7">Isoprenoid biosynthesis; isopentenyl diphosphate biosynthesis via DXP pathway; isopentenyl diphosphate from 1-deoxy-D-xylulose 5-phosphate: step 6/6.</text>
</comment>
<evidence type="ECO:0000256" key="10">
    <source>
        <dbReference type="ARBA" id="ARBA00047177"/>
    </source>
</evidence>
<evidence type="ECO:0000313" key="12">
    <source>
        <dbReference type="Proteomes" id="UP001161247"/>
    </source>
</evidence>
<dbReference type="EC" id="1.17.7.4" evidence="10"/>
<keyword evidence="3" id="KW-0479">Metal-binding</keyword>
<reference evidence="11" key="1">
    <citation type="submission" date="2023-03" db="EMBL/GenBank/DDBJ databases">
        <authorList>
            <person name="Julca I."/>
        </authorList>
    </citation>
    <scope>NUCLEOTIDE SEQUENCE</scope>
</reference>
<protein>
    <recommendedName>
        <fullName evidence="10">4-hydroxy-3-methylbut-2-enyl diphosphate reductase</fullName>
        <ecNumber evidence="10">1.17.7.4</ecNumber>
    </recommendedName>
</protein>
<dbReference type="GO" id="GO:0019288">
    <property type="term" value="P:isopentenyl diphosphate biosynthetic process, methylerythritol 4-phosphate pathway"/>
    <property type="evidence" value="ECO:0007669"/>
    <property type="project" value="InterPro"/>
</dbReference>
<dbReference type="GO" id="GO:0046872">
    <property type="term" value="F:metal ion binding"/>
    <property type="evidence" value="ECO:0007669"/>
    <property type="project" value="UniProtKB-KW"/>
</dbReference>
<evidence type="ECO:0000256" key="3">
    <source>
        <dbReference type="ARBA" id="ARBA00022723"/>
    </source>
</evidence>
<comment type="pathway">
    <text evidence="8">Isoprenoid biosynthesis; dimethylallyl diphosphate biosynthesis; dimethylallyl diphosphate from (2E)-4-hydroxy-3-methylbutenyl diphosphate: step 1/1.</text>
</comment>
<comment type="cofactor">
    <cofactor evidence="1">
        <name>[4Fe-4S] cluster</name>
        <dbReference type="ChEBI" id="CHEBI:49883"/>
    </cofactor>
</comment>
<dbReference type="GO" id="GO:0051539">
    <property type="term" value="F:4 iron, 4 sulfur cluster binding"/>
    <property type="evidence" value="ECO:0007669"/>
    <property type="project" value="UniProtKB-KW"/>
</dbReference>
<evidence type="ECO:0000256" key="6">
    <source>
        <dbReference type="ARBA" id="ARBA00023014"/>
    </source>
</evidence>
<evidence type="ECO:0000256" key="2">
    <source>
        <dbReference type="ARBA" id="ARBA00022485"/>
    </source>
</evidence>
<dbReference type="Proteomes" id="UP001161247">
    <property type="component" value="Chromosome 7"/>
</dbReference>
<evidence type="ECO:0000313" key="11">
    <source>
        <dbReference type="EMBL" id="CAI9112410.1"/>
    </source>
</evidence>
<keyword evidence="12" id="KW-1185">Reference proteome</keyword>
<dbReference type="GO" id="GO:0050992">
    <property type="term" value="P:dimethylallyl diphosphate biosynthetic process"/>
    <property type="evidence" value="ECO:0007669"/>
    <property type="project" value="InterPro"/>
</dbReference>
<keyword evidence="2" id="KW-0004">4Fe-4S</keyword>
<name>A0AAV1DWZ8_OLDCO</name>
<dbReference type="InterPro" id="IPR003451">
    <property type="entry name" value="LytB/IspH"/>
</dbReference>
<evidence type="ECO:0000256" key="8">
    <source>
        <dbReference type="ARBA" id="ARBA00046314"/>
    </source>
</evidence>
<evidence type="ECO:0000256" key="4">
    <source>
        <dbReference type="ARBA" id="ARBA00023002"/>
    </source>
</evidence>
<proteinExistence type="inferred from homology"/>
<organism evidence="11 12">
    <name type="scientific">Oldenlandia corymbosa var. corymbosa</name>
    <dbReference type="NCBI Taxonomy" id="529605"/>
    <lineage>
        <taxon>Eukaryota</taxon>
        <taxon>Viridiplantae</taxon>
        <taxon>Streptophyta</taxon>
        <taxon>Embryophyta</taxon>
        <taxon>Tracheophyta</taxon>
        <taxon>Spermatophyta</taxon>
        <taxon>Magnoliopsida</taxon>
        <taxon>eudicotyledons</taxon>
        <taxon>Gunneridae</taxon>
        <taxon>Pentapetalae</taxon>
        <taxon>asterids</taxon>
        <taxon>lamiids</taxon>
        <taxon>Gentianales</taxon>
        <taxon>Rubiaceae</taxon>
        <taxon>Rubioideae</taxon>
        <taxon>Spermacoceae</taxon>
        <taxon>Hedyotis-Oldenlandia complex</taxon>
        <taxon>Oldenlandia</taxon>
    </lineage>
</organism>
<dbReference type="PANTHER" id="PTHR31619:SF5">
    <property type="entry name" value="4-HYDROXY-3-METHYLBUT-2-ENYL DIPHOSPHATE REDUCTASE, CHLOROPLASTIC"/>
    <property type="match status" value="1"/>
</dbReference>
<gene>
    <name evidence="11" type="ORF">OLC1_LOCUS19619</name>
</gene>
<evidence type="ECO:0000256" key="5">
    <source>
        <dbReference type="ARBA" id="ARBA00023004"/>
    </source>
</evidence>
<dbReference type="PANTHER" id="PTHR31619">
    <property type="entry name" value="4-HYDROXY-3-METHYLBUT-2-ENYL DIPHOSPHATE REDUCTASE, CHLOROPLASTIC"/>
    <property type="match status" value="1"/>
</dbReference>
<comment type="similarity">
    <text evidence="9">Belongs to the IspH family.</text>
</comment>
<dbReference type="GO" id="GO:0051745">
    <property type="term" value="F:4-hydroxy-3-methylbut-2-enyl diphosphate reductase activity"/>
    <property type="evidence" value="ECO:0007669"/>
    <property type="project" value="UniProtKB-EC"/>
</dbReference>
<dbReference type="Pfam" id="PF02401">
    <property type="entry name" value="LYTB"/>
    <property type="match status" value="1"/>
</dbReference>
<keyword evidence="6" id="KW-0411">Iron-sulfur</keyword>
<evidence type="ECO:0000256" key="9">
    <source>
        <dbReference type="ARBA" id="ARBA00046335"/>
    </source>
</evidence>
<accession>A0AAV1DWZ8</accession>
<keyword evidence="5" id="KW-0408">Iron</keyword>
<dbReference type="AlphaFoldDB" id="A0AAV1DWZ8"/>
<dbReference type="EMBL" id="OX459124">
    <property type="protein sequence ID" value="CAI9112410.1"/>
    <property type="molecule type" value="Genomic_DNA"/>
</dbReference>
<evidence type="ECO:0000256" key="1">
    <source>
        <dbReference type="ARBA" id="ARBA00001966"/>
    </source>
</evidence>
<dbReference type="Gene3D" id="3.40.1010.20">
    <property type="entry name" value="4-hydroxy-3-methylbut-2-enyl diphosphate reductase, catalytic domain"/>
    <property type="match status" value="1"/>
</dbReference>
<evidence type="ECO:0000256" key="7">
    <source>
        <dbReference type="ARBA" id="ARBA00046313"/>
    </source>
</evidence>
<sequence>MAISMHFSGYLATPNRVDITLPAVQPRIFQSWKPVPIRCSSNLAGDGNEFDTKKFRPSGGQEEMQVEFIPVEDGKKQFEVVNQGDVVVLPAFGAAVGEMLPLTHKNVKIVELLVHGLQSYEKHKKNDYTSILHGKYAHEETIATASNAKRYIIVKNMFEATYVCDYILGGKLDGSSSTKESFLKKFELAVSEGFDPDVDLEKVGIYREPNNNVEGRNRRDWKIGGDDYDEKVRRRKHQCPLLKFQHYL</sequence>